<reference evidence="1 2" key="1">
    <citation type="submission" date="2018-04" db="EMBL/GenBank/DDBJ databases">
        <title>Genomic Encyclopedia of Type Strains, Phase IV (KMG-IV): sequencing the most valuable type-strain genomes for metagenomic binning, comparative biology and taxonomic classification.</title>
        <authorList>
            <person name="Goeker M."/>
        </authorList>
    </citation>
    <scope>NUCLEOTIDE SEQUENCE [LARGE SCALE GENOMIC DNA]</scope>
    <source>
        <strain evidence="1 2">DSM 45771</strain>
    </source>
</reference>
<name>A0A2U1EXA1_9PSEU</name>
<proteinExistence type="predicted"/>
<accession>A0A2U1EXA1</accession>
<dbReference type="AlphaFoldDB" id="A0A2U1EXA1"/>
<protein>
    <submittedName>
        <fullName evidence="1">Uncharacterized protein</fullName>
    </submittedName>
</protein>
<dbReference type="EMBL" id="QEKW01000017">
    <property type="protein sequence ID" value="PVZ04557.1"/>
    <property type="molecule type" value="Genomic_DNA"/>
</dbReference>
<dbReference type="OrthoDB" id="4803588at2"/>
<evidence type="ECO:0000313" key="1">
    <source>
        <dbReference type="EMBL" id="PVZ04557.1"/>
    </source>
</evidence>
<keyword evidence="2" id="KW-1185">Reference proteome</keyword>
<sequence>MATSSAAPEPTAGSSVGETLDQIVARDAATVSSLTGSWVPQVSSKRVGLEADGVVYDQEAILVDHLQLRSRYPDAVLLRSDRFATFSSSGFFVTVVAASFTTPTAANAWCDRAGLPADGCFAKRLATSTGGGPSTVPR</sequence>
<gene>
    <name evidence="1" type="ORF">C8D89_11710</name>
</gene>
<organism evidence="1 2">
    <name type="scientific">Actinomycetospora cinnamomea</name>
    <dbReference type="NCBI Taxonomy" id="663609"/>
    <lineage>
        <taxon>Bacteria</taxon>
        <taxon>Bacillati</taxon>
        <taxon>Actinomycetota</taxon>
        <taxon>Actinomycetes</taxon>
        <taxon>Pseudonocardiales</taxon>
        <taxon>Pseudonocardiaceae</taxon>
        <taxon>Actinomycetospora</taxon>
    </lineage>
</organism>
<evidence type="ECO:0000313" key="2">
    <source>
        <dbReference type="Proteomes" id="UP000245639"/>
    </source>
</evidence>
<dbReference type="RefSeq" id="WP_116710553.1">
    <property type="nucleotide sequence ID" value="NZ_QEKW01000017.1"/>
</dbReference>
<dbReference type="Proteomes" id="UP000245639">
    <property type="component" value="Unassembled WGS sequence"/>
</dbReference>
<comment type="caution">
    <text evidence="1">The sequence shown here is derived from an EMBL/GenBank/DDBJ whole genome shotgun (WGS) entry which is preliminary data.</text>
</comment>